<evidence type="ECO:0000256" key="1">
    <source>
        <dbReference type="SAM" id="MobiDB-lite"/>
    </source>
</evidence>
<gene>
    <name evidence="2" type="ORF">LOC62_02G003028</name>
</gene>
<dbReference type="GeneID" id="87806274"/>
<feature type="region of interest" description="Disordered" evidence="1">
    <location>
        <begin position="1"/>
        <end position="21"/>
    </location>
</feature>
<evidence type="ECO:0000313" key="3">
    <source>
        <dbReference type="Proteomes" id="UP000827549"/>
    </source>
</evidence>
<evidence type="ECO:0008006" key="4">
    <source>
        <dbReference type="Google" id="ProtNLM"/>
    </source>
</evidence>
<proteinExistence type="predicted"/>
<protein>
    <recommendedName>
        <fullName evidence="4">BTB domain-containing protein</fullName>
    </recommendedName>
</protein>
<keyword evidence="3" id="KW-1185">Reference proteome</keyword>
<sequence length="303" mass="32716">MVNPLSPPSKTPSPLASPIKKHNSLGALGLSSLTLASPSATTSPLLSPAPLQPPPPKSPSVQPASLAPPSNEDPKWKTGDFVIVSSDNIKFRIQSFHLFSASGVFRASSEIATVDEDGVPVPRQIHFTDEDIESALVIRAFLRVITTGQVATTPDGTGTPSVSALRRLILFLRKYECPVALNLVLFKVKELLNQGISVPMYTFILGATADDVDTCALALKFMNQSWNGPSGYTDVRNEGTPGASTIDPNNLPFALWQWIPSEYMWALSRAWGRNVKDGTRLPDEFKRVIAIVKGADQKNSSPL</sequence>
<dbReference type="EMBL" id="CP086715">
    <property type="protein sequence ID" value="WOO79505.1"/>
    <property type="molecule type" value="Genomic_DNA"/>
</dbReference>
<reference evidence="2" key="1">
    <citation type="submission" date="2023-10" db="EMBL/GenBank/DDBJ databases">
        <authorList>
            <person name="Noh H."/>
        </authorList>
    </citation>
    <scope>NUCLEOTIDE SEQUENCE</scope>
    <source>
        <strain evidence="2">DUCC4014</strain>
    </source>
</reference>
<name>A0AAF0Y3G0_9TREE</name>
<feature type="region of interest" description="Disordered" evidence="1">
    <location>
        <begin position="38"/>
        <end position="73"/>
    </location>
</feature>
<feature type="compositionally biased region" description="Low complexity" evidence="1">
    <location>
        <begin position="38"/>
        <end position="49"/>
    </location>
</feature>
<feature type="compositionally biased region" description="Low complexity" evidence="1">
    <location>
        <begin position="12"/>
        <end position="21"/>
    </location>
</feature>
<dbReference type="RefSeq" id="XP_062625537.1">
    <property type="nucleotide sequence ID" value="XM_062769553.1"/>
</dbReference>
<feature type="compositionally biased region" description="Pro residues" evidence="1">
    <location>
        <begin position="1"/>
        <end position="11"/>
    </location>
</feature>
<organism evidence="2 3">
    <name type="scientific">Vanrija pseudolonga</name>
    <dbReference type="NCBI Taxonomy" id="143232"/>
    <lineage>
        <taxon>Eukaryota</taxon>
        <taxon>Fungi</taxon>
        <taxon>Dikarya</taxon>
        <taxon>Basidiomycota</taxon>
        <taxon>Agaricomycotina</taxon>
        <taxon>Tremellomycetes</taxon>
        <taxon>Trichosporonales</taxon>
        <taxon>Trichosporonaceae</taxon>
        <taxon>Vanrija</taxon>
    </lineage>
</organism>
<accession>A0AAF0Y3G0</accession>
<evidence type="ECO:0000313" key="2">
    <source>
        <dbReference type="EMBL" id="WOO79505.1"/>
    </source>
</evidence>
<dbReference type="AlphaFoldDB" id="A0AAF0Y3G0"/>
<dbReference type="Proteomes" id="UP000827549">
    <property type="component" value="Chromosome 2"/>
</dbReference>